<dbReference type="PROSITE" id="PS00888">
    <property type="entry name" value="CNMP_BINDING_1"/>
    <property type="match status" value="1"/>
</dbReference>
<dbReference type="InterPro" id="IPR012318">
    <property type="entry name" value="HTH_CRP"/>
</dbReference>
<dbReference type="CDD" id="cd00038">
    <property type="entry name" value="CAP_ED"/>
    <property type="match status" value="1"/>
</dbReference>
<dbReference type="InterPro" id="IPR000595">
    <property type="entry name" value="cNMP-bd_dom"/>
</dbReference>
<dbReference type="PROSITE" id="PS50042">
    <property type="entry name" value="CNMP_BINDING_3"/>
    <property type="match status" value="1"/>
</dbReference>
<dbReference type="PROSITE" id="PS51063">
    <property type="entry name" value="HTH_CRP_2"/>
    <property type="match status" value="1"/>
</dbReference>
<dbReference type="Gene3D" id="1.10.10.10">
    <property type="entry name" value="Winged helix-like DNA-binding domain superfamily/Winged helix DNA-binding domain"/>
    <property type="match status" value="1"/>
</dbReference>
<protein>
    <submittedName>
        <fullName evidence="6">Transcriptional regulator</fullName>
    </submittedName>
</protein>
<dbReference type="GO" id="GO:0003677">
    <property type="term" value="F:DNA binding"/>
    <property type="evidence" value="ECO:0007669"/>
    <property type="project" value="UniProtKB-KW"/>
</dbReference>
<keyword evidence="1" id="KW-0805">Transcription regulation</keyword>
<keyword evidence="3" id="KW-0804">Transcription</keyword>
<dbReference type="InterPro" id="IPR036388">
    <property type="entry name" value="WH-like_DNA-bd_sf"/>
</dbReference>
<dbReference type="PANTHER" id="PTHR24567">
    <property type="entry name" value="CRP FAMILY TRANSCRIPTIONAL REGULATORY PROTEIN"/>
    <property type="match status" value="1"/>
</dbReference>
<name>A0A158EYA7_9BURK</name>
<dbReference type="InterPro" id="IPR036390">
    <property type="entry name" value="WH_DNA-bd_sf"/>
</dbReference>
<dbReference type="GO" id="GO:0005829">
    <property type="term" value="C:cytosol"/>
    <property type="evidence" value="ECO:0007669"/>
    <property type="project" value="TreeGrafter"/>
</dbReference>
<gene>
    <name evidence="6" type="ORF">AWB69_00384</name>
</gene>
<dbReference type="SMART" id="SM00419">
    <property type="entry name" value="HTH_CRP"/>
    <property type="match status" value="1"/>
</dbReference>
<dbReference type="InterPro" id="IPR018490">
    <property type="entry name" value="cNMP-bd_dom_sf"/>
</dbReference>
<proteinExistence type="predicted"/>
<organism evidence="6 7">
    <name type="scientific">Caballeronia udeis</name>
    <dbReference type="NCBI Taxonomy" id="1232866"/>
    <lineage>
        <taxon>Bacteria</taxon>
        <taxon>Pseudomonadati</taxon>
        <taxon>Pseudomonadota</taxon>
        <taxon>Betaproteobacteria</taxon>
        <taxon>Burkholderiales</taxon>
        <taxon>Burkholderiaceae</taxon>
        <taxon>Caballeronia</taxon>
    </lineage>
</organism>
<reference evidence="6 7" key="1">
    <citation type="submission" date="2016-01" db="EMBL/GenBank/DDBJ databases">
        <authorList>
            <person name="Oliw E.H."/>
        </authorList>
    </citation>
    <scope>NUCLEOTIDE SEQUENCE [LARGE SCALE GENOMIC DNA]</scope>
    <source>
        <strain evidence="6">LMG 27134</strain>
    </source>
</reference>
<dbReference type="InterPro" id="IPR050397">
    <property type="entry name" value="Env_Response_Regulators"/>
</dbReference>
<dbReference type="GO" id="GO:0003700">
    <property type="term" value="F:DNA-binding transcription factor activity"/>
    <property type="evidence" value="ECO:0007669"/>
    <property type="project" value="TreeGrafter"/>
</dbReference>
<dbReference type="Gene3D" id="2.60.120.10">
    <property type="entry name" value="Jelly Rolls"/>
    <property type="match status" value="1"/>
</dbReference>
<dbReference type="InterPro" id="IPR018488">
    <property type="entry name" value="cNMP-bd_CS"/>
</dbReference>
<evidence type="ECO:0000313" key="7">
    <source>
        <dbReference type="Proteomes" id="UP000054683"/>
    </source>
</evidence>
<dbReference type="Pfam" id="PF00027">
    <property type="entry name" value="cNMP_binding"/>
    <property type="match status" value="1"/>
</dbReference>
<feature type="domain" description="Cyclic nucleotide-binding" evidence="4">
    <location>
        <begin position="6"/>
        <end position="109"/>
    </location>
</feature>
<evidence type="ECO:0000256" key="3">
    <source>
        <dbReference type="ARBA" id="ARBA00023163"/>
    </source>
</evidence>
<feature type="domain" description="HTH crp-type" evidence="5">
    <location>
        <begin position="139"/>
        <end position="209"/>
    </location>
</feature>
<dbReference type="SMART" id="SM00100">
    <property type="entry name" value="cNMP"/>
    <property type="match status" value="1"/>
</dbReference>
<evidence type="ECO:0000256" key="1">
    <source>
        <dbReference type="ARBA" id="ARBA00023015"/>
    </source>
</evidence>
<accession>A0A158EYA7</accession>
<evidence type="ECO:0000259" key="4">
    <source>
        <dbReference type="PROSITE" id="PS50042"/>
    </source>
</evidence>
<evidence type="ECO:0000256" key="2">
    <source>
        <dbReference type="ARBA" id="ARBA00023125"/>
    </source>
</evidence>
<dbReference type="OrthoDB" id="9115349at2"/>
<dbReference type="RefSeq" id="WP_062081513.1">
    <property type="nucleotide sequence ID" value="NZ_FCOK02000002.1"/>
</dbReference>
<evidence type="ECO:0000313" key="6">
    <source>
        <dbReference type="EMBL" id="SAL12483.1"/>
    </source>
</evidence>
<keyword evidence="2" id="KW-0238">DNA-binding</keyword>
<dbReference type="InterPro" id="IPR014710">
    <property type="entry name" value="RmlC-like_jellyroll"/>
</dbReference>
<dbReference type="SUPFAM" id="SSF51206">
    <property type="entry name" value="cAMP-binding domain-like"/>
    <property type="match status" value="1"/>
</dbReference>
<dbReference type="EMBL" id="FCOK02000002">
    <property type="protein sequence ID" value="SAL12483.1"/>
    <property type="molecule type" value="Genomic_DNA"/>
</dbReference>
<evidence type="ECO:0000259" key="5">
    <source>
        <dbReference type="PROSITE" id="PS51063"/>
    </source>
</evidence>
<dbReference type="SUPFAM" id="SSF46785">
    <property type="entry name" value="Winged helix' DNA-binding domain"/>
    <property type="match status" value="1"/>
</dbReference>
<sequence length="217" mass="23391">MKNQTLFSGASDDVVNRGIELARITEFRSGTYICHQGDPGSPLILVLSGQLRFSALSENGIEVPIHAVNPGQSVGGPAILCDLPILGSVAAVKKSTVALLSRANARQLFDEPEVLRALSRSMAQEIQDYLQHHAEKGLPRADTRIAGVIMSAIKNTEIDDSPLADLPTHATIGAMAKVSRETVSRVLKSLEHRGVIMKEGRQTRVRDRIALERLAAG</sequence>
<dbReference type="Pfam" id="PF13545">
    <property type="entry name" value="HTH_Crp_2"/>
    <property type="match status" value="1"/>
</dbReference>
<dbReference type="Proteomes" id="UP000054683">
    <property type="component" value="Unassembled WGS sequence"/>
</dbReference>
<dbReference type="AlphaFoldDB" id="A0A158EYA7"/>
<dbReference type="PANTHER" id="PTHR24567:SF68">
    <property type="entry name" value="DNA-BINDING TRANSCRIPTIONAL DUAL REGULATOR CRP"/>
    <property type="match status" value="1"/>
</dbReference>